<protein>
    <submittedName>
        <fullName evidence="1">Uncharacterized protein</fullName>
    </submittedName>
</protein>
<gene>
    <name evidence="1" type="ORF">FF38_12666</name>
</gene>
<sequence>MFCKLSNIGLEYIQFVYIKKKSTQSGKKYICFKRKTSLVFRGHRLNSFSETAKTTQTVIIIALVVGRDCAANSLPVNITNKTQGTGKKSKNFIEFWKKNQNNNYTPALSTISCSISQ</sequence>
<dbReference type="AlphaFoldDB" id="A0A0L0C4I5"/>
<name>A0A0L0C4I5_LUCCU</name>
<organism evidence="1 2">
    <name type="scientific">Lucilia cuprina</name>
    <name type="common">Green bottle fly</name>
    <name type="synonym">Australian sheep blowfly</name>
    <dbReference type="NCBI Taxonomy" id="7375"/>
    <lineage>
        <taxon>Eukaryota</taxon>
        <taxon>Metazoa</taxon>
        <taxon>Ecdysozoa</taxon>
        <taxon>Arthropoda</taxon>
        <taxon>Hexapoda</taxon>
        <taxon>Insecta</taxon>
        <taxon>Pterygota</taxon>
        <taxon>Neoptera</taxon>
        <taxon>Endopterygota</taxon>
        <taxon>Diptera</taxon>
        <taxon>Brachycera</taxon>
        <taxon>Muscomorpha</taxon>
        <taxon>Oestroidea</taxon>
        <taxon>Calliphoridae</taxon>
        <taxon>Luciliinae</taxon>
        <taxon>Lucilia</taxon>
    </lineage>
</organism>
<proteinExistence type="predicted"/>
<evidence type="ECO:0000313" key="1">
    <source>
        <dbReference type="EMBL" id="KNC27151.1"/>
    </source>
</evidence>
<accession>A0A0L0C4I5</accession>
<dbReference type="Proteomes" id="UP000037069">
    <property type="component" value="Unassembled WGS sequence"/>
</dbReference>
<evidence type="ECO:0000313" key="2">
    <source>
        <dbReference type="Proteomes" id="UP000037069"/>
    </source>
</evidence>
<dbReference type="EMBL" id="JRES01000933">
    <property type="protein sequence ID" value="KNC27151.1"/>
    <property type="molecule type" value="Genomic_DNA"/>
</dbReference>
<reference evidence="1 2" key="1">
    <citation type="journal article" date="2015" name="Nat. Commun.">
        <title>Lucilia cuprina genome unlocks parasitic fly biology to underpin future interventions.</title>
        <authorList>
            <person name="Anstead C.A."/>
            <person name="Korhonen P.K."/>
            <person name="Young N.D."/>
            <person name="Hall R.S."/>
            <person name="Jex A.R."/>
            <person name="Murali S.C."/>
            <person name="Hughes D.S."/>
            <person name="Lee S.F."/>
            <person name="Perry T."/>
            <person name="Stroehlein A.J."/>
            <person name="Ansell B.R."/>
            <person name="Breugelmans B."/>
            <person name="Hofmann A."/>
            <person name="Qu J."/>
            <person name="Dugan S."/>
            <person name="Lee S.L."/>
            <person name="Chao H."/>
            <person name="Dinh H."/>
            <person name="Han Y."/>
            <person name="Doddapaneni H.V."/>
            <person name="Worley K.C."/>
            <person name="Muzny D.M."/>
            <person name="Ioannidis P."/>
            <person name="Waterhouse R.M."/>
            <person name="Zdobnov E.M."/>
            <person name="James P.J."/>
            <person name="Bagnall N.H."/>
            <person name="Kotze A.C."/>
            <person name="Gibbs R.A."/>
            <person name="Richards S."/>
            <person name="Batterham P."/>
            <person name="Gasser R.B."/>
        </authorList>
    </citation>
    <scope>NUCLEOTIDE SEQUENCE [LARGE SCALE GENOMIC DNA]</scope>
    <source>
        <strain evidence="1 2">LS</strain>
        <tissue evidence="1">Full body</tissue>
    </source>
</reference>
<comment type="caution">
    <text evidence="1">The sequence shown here is derived from an EMBL/GenBank/DDBJ whole genome shotgun (WGS) entry which is preliminary data.</text>
</comment>
<keyword evidence="2" id="KW-1185">Reference proteome</keyword>